<dbReference type="PANTHER" id="PTHR15074">
    <property type="entry name" value="METHYL-CPG-BINDING PROTEIN"/>
    <property type="match status" value="1"/>
</dbReference>
<evidence type="ECO:0000313" key="6">
    <source>
        <dbReference type="Proteomes" id="UP000629468"/>
    </source>
</evidence>
<dbReference type="AlphaFoldDB" id="A0A8H7EXC2"/>
<accession>A0A8H7EXC2</accession>
<organism evidence="5 6">
    <name type="scientific">Agaricus bisporus var. burnettii</name>
    <dbReference type="NCBI Taxonomy" id="192524"/>
    <lineage>
        <taxon>Eukaryota</taxon>
        <taxon>Fungi</taxon>
        <taxon>Dikarya</taxon>
        <taxon>Basidiomycota</taxon>
        <taxon>Agaricomycotina</taxon>
        <taxon>Agaricomycetes</taxon>
        <taxon>Agaricomycetidae</taxon>
        <taxon>Agaricales</taxon>
        <taxon>Agaricineae</taxon>
        <taxon>Agaricaceae</taxon>
        <taxon>Agaricus</taxon>
    </lineage>
</organism>
<evidence type="ECO:0000259" key="4">
    <source>
        <dbReference type="Pfam" id="PF00730"/>
    </source>
</evidence>
<evidence type="ECO:0000256" key="3">
    <source>
        <dbReference type="SAM" id="MobiDB-lite"/>
    </source>
</evidence>
<feature type="region of interest" description="Disordered" evidence="3">
    <location>
        <begin position="24"/>
        <end position="44"/>
    </location>
</feature>
<comment type="caution">
    <text evidence="5">The sequence shown here is derived from an EMBL/GenBank/DDBJ whole genome shotgun (WGS) entry which is preliminary data.</text>
</comment>
<dbReference type="InterPro" id="IPR003265">
    <property type="entry name" value="HhH-GPD_domain"/>
</dbReference>
<evidence type="ECO:0000256" key="1">
    <source>
        <dbReference type="ARBA" id="ARBA00004123"/>
    </source>
</evidence>
<dbReference type="Gene3D" id="1.10.340.30">
    <property type="entry name" value="Hypothetical protein, domain 2"/>
    <property type="match status" value="1"/>
</dbReference>
<dbReference type="EMBL" id="JABXXO010000013">
    <property type="protein sequence ID" value="KAF7761425.1"/>
    <property type="molecule type" value="Genomic_DNA"/>
</dbReference>
<feature type="domain" description="HhH-GPD" evidence="4">
    <location>
        <begin position="90"/>
        <end position="161"/>
    </location>
</feature>
<dbReference type="GO" id="GO:0003677">
    <property type="term" value="F:DNA binding"/>
    <property type="evidence" value="ECO:0007669"/>
    <property type="project" value="InterPro"/>
</dbReference>
<reference evidence="5 6" key="1">
    <citation type="journal article" name="Sci. Rep.">
        <title>Telomere-to-telomere assembled and centromere annotated genomes of the two main subspecies of the button mushroom Agaricus bisporus reveal especially polymorphic chromosome ends.</title>
        <authorList>
            <person name="Sonnenberg A.S.M."/>
            <person name="Sedaghat-Telgerd N."/>
            <person name="Lavrijssen B."/>
            <person name="Ohm R.A."/>
            <person name="Hendrickx P.M."/>
            <person name="Scholtmeijer K."/>
            <person name="Baars J.J.P."/>
            <person name="van Peer A."/>
        </authorList>
    </citation>
    <scope>NUCLEOTIDE SEQUENCE [LARGE SCALE GENOMIC DNA]</scope>
    <source>
        <strain evidence="5 6">H119_p4</strain>
    </source>
</reference>
<dbReference type="SUPFAM" id="SSF48150">
    <property type="entry name" value="DNA-glycosylase"/>
    <property type="match status" value="1"/>
</dbReference>
<dbReference type="InterPro" id="IPR045138">
    <property type="entry name" value="MeCP2/MBD4"/>
</dbReference>
<dbReference type="GO" id="GO:0005634">
    <property type="term" value="C:nucleus"/>
    <property type="evidence" value="ECO:0007669"/>
    <property type="project" value="UniProtKB-SubCell"/>
</dbReference>
<dbReference type="Pfam" id="PF00730">
    <property type="entry name" value="HhH-GPD"/>
    <property type="match status" value="1"/>
</dbReference>
<evidence type="ECO:0000313" key="5">
    <source>
        <dbReference type="EMBL" id="KAF7761425.1"/>
    </source>
</evidence>
<dbReference type="GO" id="GO:0006285">
    <property type="term" value="P:base-excision repair, AP site formation"/>
    <property type="evidence" value="ECO:0007669"/>
    <property type="project" value="UniProtKB-ARBA"/>
</dbReference>
<dbReference type="GO" id="GO:0003824">
    <property type="term" value="F:catalytic activity"/>
    <property type="evidence" value="ECO:0007669"/>
    <property type="project" value="InterPro"/>
</dbReference>
<evidence type="ECO:0000256" key="2">
    <source>
        <dbReference type="ARBA" id="ARBA00023242"/>
    </source>
</evidence>
<feature type="region of interest" description="Disordered" evidence="3">
    <location>
        <begin position="163"/>
        <end position="183"/>
    </location>
</feature>
<proteinExistence type="predicted"/>
<dbReference type="InterPro" id="IPR011257">
    <property type="entry name" value="DNA_glycosylase"/>
</dbReference>
<feature type="compositionally biased region" description="Basic residues" evidence="3">
    <location>
        <begin position="172"/>
        <end position="182"/>
    </location>
</feature>
<dbReference type="Proteomes" id="UP000629468">
    <property type="component" value="Unassembled WGS sequence"/>
</dbReference>
<sequence length="327" mass="37498">MLSPYFSPPKKGSKFFEQVTTHEVQNQSSTESSEENHQTISPLDDRVPSTEPLFLLYFCQFAYLYQQLARLKPILIQESVAHDPWKLLVAVTLLNKTTGKVAIPVFWRLLEKWETPLALSNANPEELRNHIRALGTHNIRSKRLIEMSRVYHYDPPVEYDLRPSRPVVSPTKRSRKGGTRSRRLAEKYPPTAISHLPGAGTYALDSYRIFCLSHQDPLCEEWTTVLPTDKELVLFLKWKWAYQQRKIWSPISGNVTKADIPLLECLVRELSEYHTRRTSTCPSNGIIGGSQQTFVVKPISASSTGKHSTEGAVKSKRKSQYAWRIYK</sequence>
<dbReference type="PANTHER" id="PTHR15074:SF0">
    <property type="entry name" value="METHYL-CPG-BINDING DOMAIN PROTEIN 4-LIKE PROTEIN"/>
    <property type="match status" value="1"/>
</dbReference>
<comment type="subcellular location">
    <subcellularLocation>
        <location evidence="1">Nucleus</location>
    </subcellularLocation>
</comment>
<keyword evidence="2" id="KW-0539">Nucleus</keyword>
<protein>
    <recommendedName>
        <fullName evidence="4">HhH-GPD domain-containing protein</fullName>
    </recommendedName>
</protein>
<name>A0A8H7EXC2_AGABI</name>
<gene>
    <name evidence="5" type="ORF">Agabi119p4_9417</name>
</gene>